<dbReference type="GeneID" id="64697024"/>
<feature type="domain" description="DUF6533" evidence="2">
    <location>
        <begin position="14"/>
        <end position="59"/>
    </location>
</feature>
<feature type="transmembrane region" description="Helical" evidence="1">
    <location>
        <begin position="86"/>
        <end position="106"/>
    </location>
</feature>
<keyword evidence="1" id="KW-0472">Membrane</keyword>
<proteinExistence type="predicted"/>
<dbReference type="InterPro" id="IPR045340">
    <property type="entry name" value="DUF6533"/>
</dbReference>
<evidence type="ECO:0000259" key="2">
    <source>
        <dbReference type="Pfam" id="PF20151"/>
    </source>
</evidence>
<dbReference type="RefSeq" id="XP_041299873.1">
    <property type="nucleotide sequence ID" value="XM_041434765.1"/>
</dbReference>
<evidence type="ECO:0000256" key="1">
    <source>
        <dbReference type="SAM" id="Phobius"/>
    </source>
</evidence>
<feature type="transmembrane region" description="Helical" evidence="1">
    <location>
        <begin position="44"/>
        <end position="66"/>
    </location>
</feature>
<keyword evidence="1" id="KW-0812">Transmembrane</keyword>
<organism evidence="3 4">
    <name type="scientific">Suillus discolor</name>
    <dbReference type="NCBI Taxonomy" id="1912936"/>
    <lineage>
        <taxon>Eukaryota</taxon>
        <taxon>Fungi</taxon>
        <taxon>Dikarya</taxon>
        <taxon>Basidiomycota</taxon>
        <taxon>Agaricomycotina</taxon>
        <taxon>Agaricomycetes</taxon>
        <taxon>Agaricomycetidae</taxon>
        <taxon>Boletales</taxon>
        <taxon>Suillineae</taxon>
        <taxon>Suillaceae</taxon>
        <taxon>Suillus</taxon>
    </lineage>
</organism>
<feature type="transmembrane region" description="Helical" evidence="1">
    <location>
        <begin position="202"/>
        <end position="228"/>
    </location>
</feature>
<feature type="transmembrane region" description="Helical" evidence="1">
    <location>
        <begin position="156"/>
        <end position="181"/>
    </location>
</feature>
<feature type="transmembrane region" description="Helical" evidence="1">
    <location>
        <begin position="113"/>
        <end position="136"/>
    </location>
</feature>
<evidence type="ECO:0000313" key="4">
    <source>
        <dbReference type="Proteomes" id="UP000823399"/>
    </source>
</evidence>
<comment type="caution">
    <text evidence="3">The sequence shown here is derived from an EMBL/GenBank/DDBJ whole genome shotgun (WGS) entry which is preliminary data.</text>
</comment>
<evidence type="ECO:0000313" key="3">
    <source>
        <dbReference type="EMBL" id="KAG2120497.1"/>
    </source>
</evidence>
<feature type="transmembrane region" description="Helical" evidence="1">
    <location>
        <begin position="234"/>
        <end position="255"/>
    </location>
</feature>
<dbReference type="EMBL" id="JABBWM010000001">
    <property type="protein sequence ID" value="KAG2120497.1"/>
    <property type="molecule type" value="Genomic_DNA"/>
</dbReference>
<dbReference type="Pfam" id="PF20151">
    <property type="entry name" value="DUF6533"/>
    <property type="match status" value="1"/>
</dbReference>
<protein>
    <recommendedName>
        <fullName evidence="2">DUF6533 domain-containing protein</fullName>
    </recommendedName>
</protein>
<accession>A0A9P7K0B0</accession>
<keyword evidence="4" id="KW-1185">Reference proteome</keyword>
<dbReference type="OrthoDB" id="2686513at2759"/>
<reference evidence="3" key="1">
    <citation type="journal article" date="2020" name="New Phytol.">
        <title>Comparative genomics reveals dynamic genome evolution in host specialist ectomycorrhizal fungi.</title>
        <authorList>
            <person name="Lofgren L.A."/>
            <person name="Nguyen N.H."/>
            <person name="Vilgalys R."/>
            <person name="Ruytinx J."/>
            <person name="Liao H.L."/>
            <person name="Branco S."/>
            <person name="Kuo A."/>
            <person name="LaButti K."/>
            <person name="Lipzen A."/>
            <person name="Andreopoulos W."/>
            <person name="Pangilinan J."/>
            <person name="Riley R."/>
            <person name="Hundley H."/>
            <person name="Na H."/>
            <person name="Barry K."/>
            <person name="Grigoriev I.V."/>
            <person name="Stajich J.E."/>
            <person name="Kennedy P.G."/>
        </authorList>
    </citation>
    <scope>NUCLEOTIDE SEQUENCE</scope>
    <source>
        <strain evidence="3">FC423</strain>
    </source>
</reference>
<dbReference type="Proteomes" id="UP000823399">
    <property type="component" value="Unassembled WGS sequence"/>
</dbReference>
<dbReference type="AlphaFoldDB" id="A0A9P7K0B0"/>
<name>A0A9P7K0B0_9AGAM</name>
<gene>
    <name evidence="3" type="ORF">F5147DRAFT_662172</name>
</gene>
<keyword evidence="1" id="KW-1133">Transmembrane helix</keyword>
<sequence>MDATEKQQLARHLYVILVANSIMVYDHMATLTDEIAFIWRRPKALSAMLFLINRYLALVGNIYGLYVDFTLIPDQSCPKYMISRQLFIFLQQFIVCVTLIIRTYALYNRSKRLIIWVTFILIVLAGGASATIFGQYEGNLTISPGVGCFTTYTVEISAGLGLAWVAILAFEALIFVLTVYRTCKSRGLSRLRLVTRRNILDVIFHDGVMYFGAMTLCNIPNIVMFYYGSAVIRGNVGLSTFTGCMSVTLVSRLMLNLHKSVDSGILSVPAQDDDYCLSVFTTSISIQSAIA</sequence>